<dbReference type="EMBL" id="JBEPML010000014">
    <property type="protein sequence ID" value="MET3793440.1"/>
    <property type="molecule type" value="Genomic_DNA"/>
</dbReference>
<feature type="domain" description="HTH DNA binding" evidence="2">
    <location>
        <begin position="317"/>
        <end position="370"/>
    </location>
</feature>
<dbReference type="InterPro" id="IPR021068">
    <property type="entry name" value="HTH_DNA-bd"/>
</dbReference>
<evidence type="ECO:0000259" key="1">
    <source>
        <dbReference type="Pfam" id="PF07756"/>
    </source>
</evidence>
<dbReference type="Pfam" id="PF11972">
    <property type="entry name" value="HTH_13"/>
    <property type="match status" value="1"/>
</dbReference>
<proteinExistence type="predicted"/>
<comment type="caution">
    <text evidence="3">The sequence shown here is derived from an EMBL/GenBank/DDBJ whole genome shotgun (WGS) entry which is preliminary data.</text>
</comment>
<dbReference type="Pfam" id="PF07756">
    <property type="entry name" value="DUF1612"/>
    <property type="match status" value="1"/>
</dbReference>
<dbReference type="NCBIfam" id="NF040876">
    <property type="entry name" value="RHE_PE00001_fam"/>
    <property type="match status" value="1"/>
</dbReference>
<gene>
    <name evidence="3" type="ORF">ABID37_003668</name>
</gene>
<feature type="domain" description="DUF1612" evidence="1">
    <location>
        <begin position="183"/>
        <end position="308"/>
    </location>
</feature>
<evidence type="ECO:0000313" key="3">
    <source>
        <dbReference type="EMBL" id="MET3793440.1"/>
    </source>
</evidence>
<keyword evidence="4" id="KW-1185">Reference proteome</keyword>
<organism evidence="3 4">
    <name type="scientific">Aquamicrobium terrae</name>
    <dbReference type="NCBI Taxonomy" id="1324945"/>
    <lineage>
        <taxon>Bacteria</taxon>
        <taxon>Pseudomonadati</taxon>
        <taxon>Pseudomonadota</taxon>
        <taxon>Alphaproteobacteria</taxon>
        <taxon>Hyphomicrobiales</taxon>
        <taxon>Phyllobacteriaceae</taxon>
        <taxon>Aquamicrobium</taxon>
    </lineage>
</organism>
<name>A0ABV2N2Z1_9HYPH</name>
<dbReference type="RefSeq" id="WP_354197357.1">
    <property type="nucleotide sequence ID" value="NZ_JBEPML010000014.1"/>
</dbReference>
<dbReference type="InterPro" id="IPR011670">
    <property type="entry name" value="DUF1612"/>
</dbReference>
<sequence length="370" mass="40830">MAYEISKIPLETLLPAIVRAEDRVARLDEAVRRSPVGGGFIERSHFFDSAASMWVAGELVHVEDLVLHDAHMDVRAPSHELTISHAILRTRRRIASAKPDWALSDRGLTALSGIRDQEGETVNLAVDERRGGGCEADEPDLLADEFALIDAVLERSERLISNMTKGDGGPASASRGLVVGDLMIRDPDWDEADRLSQWRSVEMSVQDMPPTIAAALLFDAWETLEPAQRQHWLGGLLIGAYLRSRGKVSSHLLAFNVGLKAISRDRRRAKDWTTRLIAFLEAMAAAADAGMRELVRLQQAQVLMERRLIGRRTSSSLPSVIELVLSRPMVSAAMVAKVIKVTPRGALNLISELGIRELTGRGRYRAWGVL</sequence>
<dbReference type="InterPro" id="IPR048017">
    <property type="entry name" value="Y4cF-like"/>
</dbReference>
<evidence type="ECO:0000313" key="4">
    <source>
        <dbReference type="Proteomes" id="UP001549076"/>
    </source>
</evidence>
<protein>
    <recommendedName>
        <fullName evidence="5">DUF1612 domain-containing protein</fullName>
    </recommendedName>
</protein>
<evidence type="ECO:0000259" key="2">
    <source>
        <dbReference type="Pfam" id="PF11972"/>
    </source>
</evidence>
<accession>A0ABV2N2Z1</accession>
<dbReference type="Proteomes" id="UP001549076">
    <property type="component" value="Unassembled WGS sequence"/>
</dbReference>
<evidence type="ECO:0008006" key="5">
    <source>
        <dbReference type="Google" id="ProtNLM"/>
    </source>
</evidence>
<reference evidence="3 4" key="1">
    <citation type="submission" date="2024-06" db="EMBL/GenBank/DDBJ databases">
        <title>Genomic Encyclopedia of Type Strains, Phase IV (KMG-IV): sequencing the most valuable type-strain genomes for metagenomic binning, comparative biology and taxonomic classification.</title>
        <authorList>
            <person name="Goeker M."/>
        </authorList>
    </citation>
    <scope>NUCLEOTIDE SEQUENCE [LARGE SCALE GENOMIC DNA]</scope>
    <source>
        <strain evidence="3 4">DSM 27865</strain>
    </source>
</reference>